<dbReference type="PROSITE" id="PS50235">
    <property type="entry name" value="USP_3"/>
    <property type="match status" value="1"/>
</dbReference>
<gene>
    <name evidence="4" type="ORF">POTOM_052366</name>
</gene>
<dbReference type="InterPro" id="IPR006615">
    <property type="entry name" value="Pept_C19_DUSP"/>
</dbReference>
<dbReference type="InterPro" id="IPR028889">
    <property type="entry name" value="USP"/>
</dbReference>
<evidence type="ECO:0000313" key="4">
    <source>
        <dbReference type="EMBL" id="KAG6743665.1"/>
    </source>
</evidence>
<dbReference type="SMART" id="SM00695">
    <property type="entry name" value="DUSP"/>
    <property type="match status" value="1"/>
</dbReference>
<evidence type="ECO:0000256" key="1">
    <source>
        <dbReference type="ARBA" id="ARBA00009085"/>
    </source>
</evidence>
<dbReference type="InterPro" id="IPR050185">
    <property type="entry name" value="Ub_carboxyl-term_hydrolase"/>
</dbReference>
<dbReference type="PROSITE" id="PS00972">
    <property type="entry name" value="USP_1"/>
    <property type="match status" value="1"/>
</dbReference>
<evidence type="ECO:0000259" key="2">
    <source>
        <dbReference type="PROSITE" id="PS50235"/>
    </source>
</evidence>
<comment type="similarity">
    <text evidence="1">Belongs to the peptidase C19 family.</text>
</comment>
<dbReference type="Proteomes" id="UP000886885">
    <property type="component" value="Chromosome 16D"/>
</dbReference>
<dbReference type="InterPro" id="IPR018200">
    <property type="entry name" value="USP_CS"/>
</dbReference>
<dbReference type="CDD" id="cd02674">
    <property type="entry name" value="Peptidase_C19R"/>
    <property type="match status" value="1"/>
</dbReference>
<dbReference type="PANTHER" id="PTHR21646:SF18">
    <property type="entry name" value="UBIQUITIN CARBOXYL-TERMINAL HYDROLASE 5"/>
    <property type="match status" value="1"/>
</dbReference>
<dbReference type="EMBL" id="JAAWWB010000032">
    <property type="protein sequence ID" value="KAG6743665.1"/>
    <property type="molecule type" value="Genomic_DNA"/>
</dbReference>
<dbReference type="PROSITE" id="PS51283">
    <property type="entry name" value="DUSP"/>
    <property type="match status" value="1"/>
</dbReference>
<dbReference type="PANTHER" id="PTHR21646">
    <property type="entry name" value="UBIQUITIN CARBOXYL-TERMINAL HYDROLASE"/>
    <property type="match status" value="1"/>
</dbReference>
<dbReference type="GO" id="GO:0004843">
    <property type="term" value="F:cysteine-type deubiquitinase activity"/>
    <property type="evidence" value="ECO:0007669"/>
    <property type="project" value="InterPro"/>
</dbReference>
<dbReference type="OrthoDB" id="292964at2759"/>
<sequence>MTEVRVACNNGSGGARLTPEEERVLIRDIAITSESKSKEGDSFYLITQRWWQHWIDYVNQDQTNVTNDGSSMLENCDTVSSSKRPASIDNSDLIYDVNSEESNVGIEIHDTLLEGRDYVLLPQEVWNQLYSWYGGGPALSRKVISSGLSQTEFAVEVYPLRLQLLVMPKGDHCAVRISKKETIGELHKRACEIFYLNLEQARLENTSAIYFYILKYRLKVCIWDYYGHRKHALMNDMDKTLDDANLQMDQDILVEVHDIANGTALSRFIRSAQDNGPTVKDASSFHLEPSKSSLSIAGGLSASKGASRGCSAELSQSPNLTSQGPNLTYQGRELDNAYGTSTVTTRGSSGGLIGLQNLGNTCFMNSAIQCLVHTSEFAEYFREDYHQEINWKNPLGMVVSLIIDEQYKLCLFFSKSCIKLIKPFICYRSQVELVIDADDQASCCYGELALAFGELLRRLWAPGRTAIAPRQFKMKLARFAPQFSGYNQHDSQELLAFLLDGLHEDLNRVKHKPYKKSKDADGRPDEEVADEYWASHIARNDSIIVDVCQCGEMKKHYWGIMQDGSWLVEGCFLYHCGEACSSILDMGQYKSTLVCPECNKISVTFDPFMYLSLPLQSTTTRSMTVTVFTCDGSALPFACTVTVPKQGRCRDLINALSCACSLKNSEELKLAEVRNHLFQRFLEDPLISLSTIKDDDHLAAYKIAKSLKKTLLLRLIHRCQEQETGDTKAAQKLKPFGTPLVSLILHDDVITRGDIQKVIHTMLSPLLRSESLRQADIPEPCSSLAASDMCHNSSSDEACTNPVSDSMNKDSSGSRAVTLFKLPLQLVEESNACIDLSVGEDKTIKLSTTSTSMLVYVDWSQELLEKYDIHYLENLPEVFKYGPVNKKARTEPLSLYTCLEGFLREEPLVPEDMWYCPKCKERRQASKKLDLWRLPEVLVIHLKRFSYSRSMKHKLETFVNFPIRDFDLTNYIANKNNTQRQLYELYALTNHYGGMGSGHYTAHIKLLDENRWYNFDDAHISPINEEDVKSAAAYVLFYRRVKTVDAISNGENSNTGHNNGSSLK</sequence>
<dbReference type="Pfam" id="PF06337">
    <property type="entry name" value="DUSP"/>
    <property type="match status" value="1"/>
</dbReference>
<dbReference type="GO" id="GO:0016579">
    <property type="term" value="P:protein deubiquitination"/>
    <property type="evidence" value="ECO:0007669"/>
    <property type="project" value="InterPro"/>
</dbReference>
<name>A0A8X7YE13_POPTO</name>
<accession>A0A8X7YE13</accession>
<organism evidence="4 5">
    <name type="scientific">Populus tomentosa</name>
    <name type="common">Chinese white poplar</name>
    <dbReference type="NCBI Taxonomy" id="118781"/>
    <lineage>
        <taxon>Eukaryota</taxon>
        <taxon>Viridiplantae</taxon>
        <taxon>Streptophyta</taxon>
        <taxon>Embryophyta</taxon>
        <taxon>Tracheophyta</taxon>
        <taxon>Spermatophyta</taxon>
        <taxon>Magnoliopsida</taxon>
        <taxon>eudicotyledons</taxon>
        <taxon>Gunneridae</taxon>
        <taxon>Pentapetalae</taxon>
        <taxon>rosids</taxon>
        <taxon>fabids</taxon>
        <taxon>Malpighiales</taxon>
        <taxon>Salicaceae</taxon>
        <taxon>Saliceae</taxon>
        <taxon>Populus</taxon>
    </lineage>
</organism>
<protein>
    <recommendedName>
        <fullName evidence="6">Ubiquitinyl hydrolase 1</fullName>
    </recommendedName>
</protein>
<feature type="domain" description="DUSP" evidence="3">
    <location>
        <begin position="17"/>
        <end position="144"/>
    </location>
</feature>
<feature type="domain" description="USP" evidence="2">
    <location>
        <begin position="353"/>
        <end position="1041"/>
    </location>
</feature>
<evidence type="ECO:0000313" key="5">
    <source>
        <dbReference type="Proteomes" id="UP000886885"/>
    </source>
</evidence>
<evidence type="ECO:0000259" key="3">
    <source>
        <dbReference type="PROSITE" id="PS51283"/>
    </source>
</evidence>
<dbReference type="AlphaFoldDB" id="A0A8X7YE13"/>
<dbReference type="PROSITE" id="PS00973">
    <property type="entry name" value="USP_2"/>
    <property type="match status" value="1"/>
</dbReference>
<proteinExistence type="inferred from homology"/>
<comment type="caution">
    <text evidence="4">The sequence shown here is derived from an EMBL/GenBank/DDBJ whole genome shotgun (WGS) entry which is preliminary data.</text>
</comment>
<reference evidence="4" key="1">
    <citation type="journal article" date="2020" name="bioRxiv">
        <title>Hybrid origin of Populus tomentosa Carr. identified through genome sequencing and phylogenomic analysis.</title>
        <authorList>
            <person name="An X."/>
            <person name="Gao K."/>
            <person name="Chen Z."/>
            <person name="Li J."/>
            <person name="Yang X."/>
            <person name="Yang X."/>
            <person name="Zhou J."/>
            <person name="Guo T."/>
            <person name="Zhao T."/>
            <person name="Huang S."/>
            <person name="Miao D."/>
            <person name="Khan W.U."/>
            <person name="Rao P."/>
            <person name="Ye M."/>
            <person name="Lei B."/>
            <person name="Liao W."/>
            <person name="Wang J."/>
            <person name="Ji L."/>
            <person name="Li Y."/>
            <person name="Guo B."/>
            <person name="Mustafa N.S."/>
            <person name="Li S."/>
            <person name="Yun Q."/>
            <person name="Keller S.R."/>
            <person name="Mao J."/>
            <person name="Zhang R."/>
            <person name="Strauss S.H."/>
        </authorList>
    </citation>
    <scope>NUCLEOTIDE SEQUENCE</scope>
    <source>
        <strain evidence="4">GM15</strain>
        <tissue evidence="4">Leaf</tissue>
    </source>
</reference>
<evidence type="ECO:0008006" key="6">
    <source>
        <dbReference type="Google" id="ProtNLM"/>
    </source>
</evidence>
<keyword evidence="5" id="KW-1185">Reference proteome</keyword>
<dbReference type="InterPro" id="IPR001394">
    <property type="entry name" value="Peptidase_C19_UCH"/>
</dbReference>
<dbReference type="Pfam" id="PF00443">
    <property type="entry name" value="UCH"/>
    <property type="match status" value="2"/>
</dbReference>